<evidence type="ECO:0000313" key="6">
    <source>
        <dbReference type="EMBL" id="KAJ4750509.1"/>
    </source>
</evidence>
<name>A0AAV8C4W4_9POAL</name>
<dbReference type="PANTHER" id="PTHR31279:SF73">
    <property type="entry name" value="OS10G0376400 PROTEIN"/>
    <property type="match status" value="1"/>
</dbReference>
<dbReference type="Proteomes" id="UP001140206">
    <property type="component" value="Chromosome 5"/>
</dbReference>
<keyword evidence="3" id="KW-0964">Secreted</keyword>
<evidence type="ECO:0000256" key="3">
    <source>
        <dbReference type="ARBA" id="ARBA00022525"/>
    </source>
</evidence>
<reference evidence="6" key="1">
    <citation type="submission" date="2022-08" db="EMBL/GenBank/DDBJ databases">
        <authorList>
            <person name="Marques A."/>
        </authorList>
    </citation>
    <scope>NUCLEOTIDE SEQUENCE</scope>
    <source>
        <strain evidence="6">RhyPub2mFocal</strain>
        <tissue evidence="6">Leaves</tissue>
    </source>
</reference>
<comment type="similarity">
    <text evidence="5">Belongs to the EXORDIUM family.</text>
</comment>
<dbReference type="PANTHER" id="PTHR31279">
    <property type="entry name" value="PROTEIN EXORDIUM-LIKE 5"/>
    <property type="match status" value="1"/>
</dbReference>
<keyword evidence="7" id="KW-1185">Reference proteome</keyword>
<protein>
    <submittedName>
        <fullName evidence="6">Protein EXORDIUM</fullName>
    </submittedName>
</protein>
<evidence type="ECO:0000256" key="2">
    <source>
        <dbReference type="ARBA" id="ARBA00022523"/>
    </source>
</evidence>
<evidence type="ECO:0000313" key="7">
    <source>
        <dbReference type="Proteomes" id="UP001140206"/>
    </source>
</evidence>
<keyword evidence="2" id="KW-0052">Apoplast</keyword>
<comment type="caution">
    <text evidence="6">The sequence shown here is derived from an EMBL/GenBank/DDBJ whole genome shotgun (WGS) entry which is preliminary data.</text>
</comment>
<comment type="subcellular location">
    <subcellularLocation>
        <location evidence="1">Secreted</location>
        <location evidence="1">Extracellular space</location>
        <location evidence="1">Apoplast</location>
    </subcellularLocation>
</comment>
<dbReference type="EMBL" id="JAMFTS010000005">
    <property type="protein sequence ID" value="KAJ4750509.1"/>
    <property type="molecule type" value="Genomic_DNA"/>
</dbReference>
<keyword evidence="4" id="KW-0732">Signal</keyword>
<accession>A0AAV8C4W4</accession>
<dbReference type="Pfam" id="PF04674">
    <property type="entry name" value="Phi_1"/>
    <property type="match status" value="1"/>
</dbReference>
<evidence type="ECO:0000256" key="5">
    <source>
        <dbReference type="ARBA" id="ARBA00023591"/>
    </source>
</evidence>
<dbReference type="AlphaFoldDB" id="A0AAV8C4W4"/>
<proteinExistence type="inferred from homology"/>
<evidence type="ECO:0000256" key="1">
    <source>
        <dbReference type="ARBA" id="ARBA00004271"/>
    </source>
</evidence>
<organism evidence="6 7">
    <name type="scientific">Rhynchospora pubera</name>
    <dbReference type="NCBI Taxonomy" id="906938"/>
    <lineage>
        <taxon>Eukaryota</taxon>
        <taxon>Viridiplantae</taxon>
        <taxon>Streptophyta</taxon>
        <taxon>Embryophyta</taxon>
        <taxon>Tracheophyta</taxon>
        <taxon>Spermatophyta</taxon>
        <taxon>Magnoliopsida</taxon>
        <taxon>Liliopsida</taxon>
        <taxon>Poales</taxon>
        <taxon>Cyperaceae</taxon>
        <taxon>Cyperoideae</taxon>
        <taxon>Rhynchosporeae</taxon>
        <taxon>Rhynchospora</taxon>
    </lineage>
</organism>
<evidence type="ECO:0000256" key="4">
    <source>
        <dbReference type="ARBA" id="ARBA00022729"/>
    </source>
</evidence>
<sequence length="347" mass="37450">MHSIPLLQNSTFFNVPYLLPLPESLKLVVPSPTEEGKQEVKTETMSFLAPPKSLFSLVLFLSLMKLSLASLYQPPPTVLTYHNGHLLQGHIPISLFWYGSFTLKQKTVITDFILSLTPHHPNSAYPTLSPTVAKWWHTVDYYVQTAGRTKTHILLTNQLNDESYSLGKLLTRSQLSSLATRLGVLPGGIAVVLTSADVAVEGFCTNTCGLHTPEYIWVGDSSVQCAGKCAWPFHAAEFYGPSRGVVVRPPNGDAGLDGMVINLATLLAGVVTNPNGDGYFQGDAAAPVEVAAACPGVYGRGAYPGNPGQLKVDRVTGGSYNVEGRNGRKFLVPALVDPFRHSCQILS</sequence>
<gene>
    <name evidence="6" type="ORF">LUZ62_084914</name>
</gene>
<dbReference type="InterPro" id="IPR006766">
    <property type="entry name" value="EXORDIUM-like"/>
</dbReference>
<dbReference type="GO" id="GO:0048046">
    <property type="term" value="C:apoplast"/>
    <property type="evidence" value="ECO:0007669"/>
    <property type="project" value="UniProtKB-SubCell"/>
</dbReference>